<dbReference type="Proteomes" id="UP001313282">
    <property type="component" value="Unassembled WGS sequence"/>
</dbReference>
<reference evidence="1 2" key="1">
    <citation type="submission" date="2019-10" db="EMBL/GenBank/DDBJ databases">
        <authorList>
            <person name="Palmer J.M."/>
        </authorList>
    </citation>
    <scope>NUCLEOTIDE SEQUENCE [LARGE SCALE GENOMIC DNA]</scope>
    <source>
        <strain evidence="1 2">TWF718</strain>
    </source>
</reference>
<dbReference type="SUPFAM" id="SSF81301">
    <property type="entry name" value="Nucleotidyltransferase"/>
    <property type="match status" value="1"/>
</dbReference>
<evidence type="ECO:0000313" key="1">
    <source>
        <dbReference type="EMBL" id="KAK6356818.1"/>
    </source>
</evidence>
<dbReference type="AlphaFoldDB" id="A0AAN8RN45"/>
<dbReference type="InterPro" id="IPR014942">
    <property type="entry name" value="AbiEii"/>
</dbReference>
<accession>A0AAN8RN45</accession>
<name>A0AAN8RN45_9PEZI</name>
<dbReference type="Pfam" id="PF08843">
    <property type="entry name" value="AbiEii"/>
    <property type="match status" value="1"/>
</dbReference>
<sequence length="210" mass="23585">MATNTIRERYNLEQRLTTTKEWKSALAAAHQAATNHITQSNRANFVAVGGAALIFHGIDRPTDDLDMFGDEDTILEFAAGALNDKRFRRDNFGVFYFDHLEDEDSFTVKIDFLQGGDVIDSITSPKSFQGRFVASLQDLAIQKAIAYRDRSTTKDLIDFSYIIATMDTQRESFSAFEIDGETREAMRNAARASDARTKIVPALERVLSAR</sequence>
<keyword evidence="2" id="KW-1185">Reference proteome</keyword>
<proteinExistence type="predicted"/>
<gene>
    <name evidence="1" type="ORF">TWF718_001159</name>
</gene>
<protein>
    <submittedName>
        <fullName evidence="1">Uncharacterized protein</fullName>
    </submittedName>
</protein>
<organism evidence="1 2">
    <name type="scientific">Orbilia javanica</name>
    <dbReference type="NCBI Taxonomy" id="47235"/>
    <lineage>
        <taxon>Eukaryota</taxon>
        <taxon>Fungi</taxon>
        <taxon>Dikarya</taxon>
        <taxon>Ascomycota</taxon>
        <taxon>Pezizomycotina</taxon>
        <taxon>Orbiliomycetes</taxon>
        <taxon>Orbiliales</taxon>
        <taxon>Orbiliaceae</taxon>
        <taxon>Orbilia</taxon>
    </lineage>
</organism>
<comment type="caution">
    <text evidence="1">The sequence shown here is derived from an EMBL/GenBank/DDBJ whole genome shotgun (WGS) entry which is preliminary data.</text>
</comment>
<dbReference type="EMBL" id="JAVHNR010000001">
    <property type="protein sequence ID" value="KAK6356818.1"/>
    <property type="molecule type" value="Genomic_DNA"/>
</dbReference>
<dbReference type="InterPro" id="IPR043519">
    <property type="entry name" value="NT_sf"/>
</dbReference>
<evidence type="ECO:0000313" key="2">
    <source>
        <dbReference type="Proteomes" id="UP001313282"/>
    </source>
</evidence>
<dbReference type="Gene3D" id="3.30.460.40">
    <property type="match status" value="1"/>
</dbReference>